<gene>
    <name evidence="2" type="ORF">CA834_10420</name>
</gene>
<keyword evidence="1" id="KW-0472">Membrane</keyword>
<proteinExistence type="predicted"/>
<organism evidence="2 3">
    <name type="scientific">Winogradskyella aurantia</name>
    <dbReference type="NCBI Taxonomy" id="1915063"/>
    <lineage>
        <taxon>Bacteria</taxon>
        <taxon>Pseudomonadati</taxon>
        <taxon>Bacteroidota</taxon>
        <taxon>Flavobacteriia</taxon>
        <taxon>Flavobacteriales</taxon>
        <taxon>Flavobacteriaceae</taxon>
        <taxon>Winogradskyella</taxon>
    </lineage>
</organism>
<dbReference type="Proteomes" id="UP000216840">
    <property type="component" value="Unassembled WGS sequence"/>
</dbReference>
<reference evidence="2 3" key="1">
    <citation type="submission" date="2017-05" db="EMBL/GenBank/DDBJ databases">
        <title>The draft genome sequence of Idiomarina salinarum WNB302.</title>
        <authorList>
            <person name="Sun Y."/>
            <person name="Chen B."/>
            <person name="Du Z."/>
        </authorList>
    </citation>
    <scope>NUCLEOTIDE SEQUENCE [LARGE SCALE GENOMIC DNA]</scope>
    <source>
        <strain evidence="2 3">WNB302</strain>
    </source>
</reference>
<dbReference type="InterPro" id="IPR045749">
    <property type="entry name" value="DUF6090"/>
</dbReference>
<dbReference type="EMBL" id="NGJN01000005">
    <property type="protein sequence ID" value="OZV68052.1"/>
    <property type="molecule type" value="Genomic_DNA"/>
</dbReference>
<keyword evidence="3" id="KW-1185">Reference proteome</keyword>
<name>A0A265US48_9FLAO</name>
<sequence length="258" mass="30275">MIKFFRHIRLRLMETGKTGKYFKYAIGEIILVVIGILIALQINNWNQNRLDRHIERDTLINLRLDLHSAMAQLDNKIMQNNLYRFYDSTAMELIHSKTEVPNDSITKLLLAHIFTPTFDPELGTLNEILNTGKMEIIQNKSLRKHISSWNRYMDELSEVDNRLIYLDDNFKTPLYMKILPYRNSFNYVIKPNSASLLAEPLPSSNFQSLPNEFFYTMEFESMLANYLIYGIVQGERLDDIKTKIIDMIALIDKMIKPD</sequence>
<dbReference type="AlphaFoldDB" id="A0A265US48"/>
<dbReference type="Pfam" id="PF19578">
    <property type="entry name" value="DUF6090"/>
    <property type="match status" value="1"/>
</dbReference>
<comment type="caution">
    <text evidence="2">The sequence shown here is derived from an EMBL/GenBank/DDBJ whole genome shotgun (WGS) entry which is preliminary data.</text>
</comment>
<keyword evidence="1" id="KW-1133">Transmembrane helix</keyword>
<protein>
    <submittedName>
        <fullName evidence="2">Uncharacterized protein</fullName>
    </submittedName>
</protein>
<evidence type="ECO:0000313" key="3">
    <source>
        <dbReference type="Proteomes" id="UP000216840"/>
    </source>
</evidence>
<keyword evidence="1" id="KW-0812">Transmembrane</keyword>
<evidence type="ECO:0000256" key="1">
    <source>
        <dbReference type="SAM" id="Phobius"/>
    </source>
</evidence>
<accession>A0A265US48</accession>
<evidence type="ECO:0000313" key="2">
    <source>
        <dbReference type="EMBL" id="OZV68052.1"/>
    </source>
</evidence>
<feature type="transmembrane region" description="Helical" evidence="1">
    <location>
        <begin position="21"/>
        <end position="42"/>
    </location>
</feature>